<sequence length="141" mass="15948">MADNIPCLFPPNVLMSAAEELHGNINEQAQPDLQQRFRNIANRPSVLPTMEASVRPNTPDMYNLPPSVTPQPAVYPTNKHLDRVICYEFGSPTPLKKAKMKEEEERQQPLKHPGLQPKLLPKPDNTDSRSVHLKRPQLAKI</sequence>
<protein>
    <submittedName>
        <fullName evidence="2">Uncharacterized protein</fullName>
    </submittedName>
</protein>
<keyword evidence="3" id="KW-1185">Reference proteome</keyword>
<organism evidence="2 3">
    <name type="scientific">Fusarium poae</name>
    <dbReference type="NCBI Taxonomy" id="36050"/>
    <lineage>
        <taxon>Eukaryota</taxon>
        <taxon>Fungi</taxon>
        <taxon>Dikarya</taxon>
        <taxon>Ascomycota</taxon>
        <taxon>Pezizomycotina</taxon>
        <taxon>Sordariomycetes</taxon>
        <taxon>Hypocreomycetidae</taxon>
        <taxon>Hypocreales</taxon>
        <taxon>Nectriaceae</taxon>
        <taxon>Fusarium</taxon>
    </lineage>
</organism>
<gene>
    <name evidence="2" type="ORF">FPOA_08463</name>
</gene>
<evidence type="ECO:0000313" key="3">
    <source>
        <dbReference type="Proteomes" id="UP000091967"/>
    </source>
</evidence>
<dbReference type="EMBL" id="LYXU01000003">
    <property type="protein sequence ID" value="OBS22127.1"/>
    <property type="molecule type" value="Genomic_DNA"/>
</dbReference>
<name>A0A1B8ANQ0_FUSPO</name>
<feature type="compositionally biased region" description="Basic residues" evidence="1">
    <location>
        <begin position="131"/>
        <end position="141"/>
    </location>
</feature>
<evidence type="ECO:0000256" key="1">
    <source>
        <dbReference type="SAM" id="MobiDB-lite"/>
    </source>
</evidence>
<evidence type="ECO:0000313" key="2">
    <source>
        <dbReference type="EMBL" id="OBS22127.1"/>
    </source>
</evidence>
<accession>A0A1B8ANQ0</accession>
<proteinExistence type="predicted"/>
<dbReference type="Proteomes" id="UP000091967">
    <property type="component" value="Unassembled WGS sequence"/>
</dbReference>
<reference evidence="2 3" key="1">
    <citation type="submission" date="2016-06" db="EMBL/GenBank/DDBJ databases">
        <title>Living apart together: crosstalk between the core and supernumerary genomes in a fungal plant pathogen.</title>
        <authorList>
            <person name="Vanheule A."/>
            <person name="Audenaert K."/>
            <person name="Warris S."/>
            <person name="Van De Geest H."/>
            <person name="Schijlen E."/>
            <person name="Hofte M."/>
            <person name="De Saeger S."/>
            <person name="Haesaert G."/>
            <person name="Waalwijk C."/>
            <person name="Van Der Lee T."/>
        </authorList>
    </citation>
    <scope>NUCLEOTIDE SEQUENCE [LARGE SCALE GENOMIC DNA]</scope>
    <source>
        <strain evidence="2 3">2516</strain>
    </source>
</reference>
<dbReference type="AlphaFoldDB" id="A0A1B8ANQ0"/>
<feature type="region of interest" description="Disordered" evidence="1">
    <location>
        <begin position="42"/>
        <end position="66"/>
    </location>
</feature>
<feature type="region of interest" description="Disordered" evidence="1">
    <location>
        <begin position="95"/>
        <end position="141"/>
    </location>
</feature>
<comment type="caution">
    <text evidence="2">The sequence shown here is derived from an EMBL/GenBank/DDBJ whole genome shotgun (WGS) entry which is preliminary data.</text>
</comment>